<name>A0A8S3U876_MYTED</name>
<reference evidence="3" key="1">
    <citation type="submission" date="2021-03" db="EMBL/GenBank/DDBJ databases">
        <authorList>
            <person name="Bekaert M."/>
        </authorList>
    </citation>
    <scope>NUCLEOTIDE SEQUENCE</scope>
</reference>
<proteinExistence type="predicted"/>
<accession>A0A8S3U876</accession>
<gene>
    <name evidence="3" type="ORF">MEDL_49480</name>
</gene>
<dbReference type="AlphaFoldDB" id="A0A8S3U876"/>
<dbReference type="OrthoDB" id="10298702at2759"/>
<evidence type="ECO:0000313" key="4">
    <source>
        <dbReference type="Proteomes" id="UP000683360"/>
    </source>
</evidence>
<feature type="transmembrane region" description="Helical" evidence="2">
    <location>
        <begin position="168"/>
        <end position="189"/>
    </location>
</feature>
<feature type="compositionally biased region" description="Polar residues" evidence="1">
    <location>
        <begin position="43"/>
        <end position="56"/>
    </location>
</feature>
<dbReference type="Proteomes" id="UP000683360">
    <property type="component" value="Unassembled WGS sequence"/>
</dbReference>
<dbReference type="EMBL" id="CAJPWZ010002371">
    <property type="protein sequence ID" value="CAG2236953.1"/>
    <property type="molecule type" value="Genomic_DNA"/>
</dbReference>
<organism evidence="3 4">
    <name type="scientific">Mytilus edulis</name>
    <name type="common">Blue mussel</name>
    <dbReference type="NCBI Taxonomy" id="6550"/>
    <lineage>
        <taxon>Eukaryota</taxon>
        <taxon>Metazoa</taxon>
        <taxon>Spiralia</taxon>
        <taxon>Lophotrochozoa</taxon>
        <taxon>Mollusca</taxon>
        <taxon>Bivalvia</taxon>
        <taxon>Autobranchia</taxon>
        <taxon>Pteriomorphia</taxon>
        <taxon>Mytilida</taxon>
        <taxon>Mytiloidea</taxon>
        <taxon>Mytilidae</taxon>
        <taxon>Mytilinae</taxon>
        <taxon>Mytilus</taxon>
    </lineage>
</organism>
<feature type="compositionally biased region" description="Basic and acidic residues" evidence="1">
    <location>
        <begin position="57"/>
        <end position="70"/>
    </location>
</feature>
<feature type="compositionally biased region" description="Basic residues" evidence="1">
    <location>
        <begin position="1"/>
        <end position="11"/>
    </location>
</feature>
<protein>
    <submittedName>
        <fullName evidence="3">Uncharacterized protein</fullName>
    </submittedName>
</protein>
<comment type="caution">
    <text evidence="3">The sequence shown here is derived from an EMBL/GenBank/DDBJ whole genome shotgun (WGS) entry which is preliminary data.</text>
</comment>
<sequence>MGRKRYNVKKPKSSEINPNQANGQVKNGKKQVTNDKKQETNGKKQVTNDKTQVTNGKKTDEKNSPKRENDVSEDYVMKGVSKLGLSSVHNFGYRYFIRIFLGYFCDILAFKVTETTDRNDASTCQSMEMFLQIVMIAHLIISFLKLLGKSVKYEDAREWMTFFKCVTILNCVRILLFGEFHLIIILYVVDVIWNLYHCTKHCIGIL</sequence>
<evidence type="ECO:0000313" key="3">
    <source>
        <dbReference type="EMBL" id="CAG2236953.1"/>
    </source>
</evidence>
<feature type="transmembrane region" description="Helical" evidence="2">
    <location>
        <begin position="129"/>
        <end position="147"/>
    </location>
</feature>
<keyword evidence="2" id="KW-1133">Transmembrane helix</keyword>
<keyword evidence="2" id="KW-0472">Membrane</keyword>
<feature type="compositionally biased region" description="Basic and acidic residues" evidence="1">
    <location>
        <begin position="32"/>
        <end position="42"/>
    </location>
</feature>
<evidence type="ECO:0000256" key="2">
    <source>
        <dbReference type="SAM" id="Phobius"/>
    </source>
</evidence>
<keyword evidence="2" id="KW-0812">Transmembrane</keyword>
<feature type="region of interest" description="Disordered" evidence="1">
    <location>
        <begin position="1"/>
        <end position="70"/>
    </location>
</feature>
<feature type="compositionally biased region" description="Polar residues" evidence="1">
    <location>
        <begin position="14"/>
        <end position="25"/>
    </location>
</feature>
<keyword evidence="4" id="KW-1185">Reference proteome</keyword>
<evidence type="ECO:0000256" key="1">
    <source>
        <dbReference type="SAM" id="MobiDB-lite"/>
    </source>
</evidence>
<feature type="transmembrane region" description="Helical" evidence="2">
    <location>
        <begin position="91"/>
        <end position="109"/>
    </location>
</feature>